<dbReference type="SUPFAM" id="SSF55874">
    <property type="entry name" value="ATPase domain of HSP90 chaperone/DNA topoisomerase II/histidine kinase"/>
    <property type="match status" value="1"/>
</dbReference>
<keyword evidence="10" id="KW-1133">Transmembrane helix</keyword>
<dbReference type="PANTHER" id="PTHR24421:SF10">
    <property type="entry name" value="NITRATE_NITRITE SENSOR PROTEIN NARQ"/>
    <property type="match status" value="1"/>
</dbReference>
<keyword evidence="7" id="KW-0067">ATP-binding</keyword>
<feature type="repeat" description="TPR" evidence="9">
    <location>
        <begin position="221"/>
        <end position="254"/>
    </location>
</feature>
<dbReference type="InterPro" id="IPR050482">
    <property type="entry name" value="Sensor_HK_TwoCompSys"/>
</dbReference>
<evidence type="ECO:0000313" key="13">
    <source>
        <dbReference type="Proteomes" id="UP000297647"/>
    </source>
</evidence>
<dbReference type="InterPro" id="IPR003594">
    <property type="entry name" value="HATPase_dom"/>
</dbReference>
<evidence type="ECO:0000256" key="4">
    <source>
        <dbReference type="ARBA" id="ARBA00022679"/>
    </source>
</evidence>
<accession>A0A4Y9QL75</accession>
<evidence type="ECO:0000256" key="3">
    <source>
        <dbReference type="ARBA" id="ARBA00022553"/>
    </source>
</evidence>
<dbReference type="Proteomes" id="UP000297647">
    <property type="component" value="Unassembled WGS sequence"/>
</dbReference>
<feature type="transmembrane region" description="Helical" evidence="10">
    <location>
        <begin position="60"/>
        <end position="76"/>
    </location>
</feature>
<dbReference type="EC" id="2.7.13.3" evidence="2"/>
<keyword evidence="5" id="KW-0547">Nucleotide-binding</keyword>
<keyword evidence="8" id="KW-0902">Two-component regulatory system</keyword>
<evidence type="ECO:0000256" key="1">
    <source>
        <dbReference type="ARBA" id="ARBA00000085"/>
    </source>
</evidence>
<feature type="transmembrane region" description="Helical" evidence="10">
    <location>
        <begin position="451"/>
        <end position="471"/>
    </location>
</feature>
<feature type="repeat" description="TPR" evidence="9">
    <location>
        <begin position="261"/>
        <end position="294"/>
    </location>
</feature>
<dbReference type="GO" id="GO:0005524">
    <property type="term" value="F:ATP binding"/>
    <property type="evidence" value="ECO:0007669"/>
    <property type="project" value="UniProtKB-KW"/>
</dbReference>
<dbReference type="GO" id="GO:0000155">
    <property type="term" value="F:phosphorelay sensor kinase activity"/>
    <property type="evidence" value="ECO:0007669"/>
    <property type="project" value="InterPro"/>
</dbReference>
<protein>
    <recommendedName>
        <fullName evidence="2">histidine kinase</fullName>
        <ecNumber evidence="2">2.7.13.3</ecNumber>
    </recommendedName>
</protein>
<dbReference type="AlphaFoldDB" id="A0A4Y9QL75"/>
<gene>
    <name evidence="12" type="ORF">E4S40_14470</name>
</gene>
<dbReference type="InterPro" id="IPR011990">
    <property type="entry name" value="TPR-like_helical_dom_sf"/>
</dbReference>
<dbReference type="PROSITE" id="PS50109">
    <property type="entry name" value="HIS_KIN"/>
    <property type="match status" value="1"/>
</dbReference>
<keyword evidence="10" id="KW-0812">Transmembrane</keyword>
<keyword evidence="3" id="KW-0597">Phosphoprotein</keyword>
<dbReference type="GO" id="GO:0016020">
    <property type="term" value="C:membrane"/>
    <property type="evidence" value="ECO:0007669"/>
    <property type="project" value="InterPro"/>
</dbReference>
<evidence type="ECO:0000256" key="6">
    <source>
        <dbReference type="ARBA" id="ARBA00022777"/>
    </source>
</evidence>
<dbReference type="SUPFAM" id="SSF48452">
    <property type="entry name" value="TPR-like"/>
    <property type="match status" value="1"/>
</dbReference>
<dbReference type="Pfam" id="PF07730">
    <property type="entry name" value="HisKA_3"/>
    <property type="match status" value="1"/>
</dbReference>
<dbReference type="Gene3D" id="1.25.40.10">
    <property type="entry name" value="Tetratricopeptide repeat domain"/>
    <property type="match status" value="2"/>
</dbReference>
<evidence type="ECO:0000256" key="10">
    <source>
        <dbReference type="SAM" id="Phobius"/>
    </source>
</evidence>
<keyword evidence="10" id="KW-0472">Membrane</keyword>
<sequence length="704" mass="80411">MVWLPQMRYFHRRLGKSLKKVNHFLRTFHFPNFSIWVLADELILFVLKGFLYLVPNCMNFRLLSFLLFLIFFQHSLHAQSPRQIIDSLRLRIQEDLPADQLANMYGELGWQYAVFNLDSAIYFGELAVEKAKESKDTKILAQSYTDLGSGFLQKGELDEAMKLYLLAREIREESQDSLGLAKVYNALGYIFQRKYESDSAIYFFLKALPIFEKEGALLNAAAVKNNLGVIYQNLPDYDKAIQMYQEVAELRKELGDYRNLVGTYNNLGSCYKYLGDYEQADQYFQDAISLALELDDPLNQAISYRIYSFFLQEIGDIEKLESVAKKGLIVAQSINAEFEKAGLELALGIAYNAQKKYAEAKPLLLEAAEKFKEQGSEEDVLFSYFELIPLYASIGKPDSSRYYANLYQETFRNKLEKESRERTTELETKYQTELKDLQIAEQQLEIRNKNLQLFGSLGLALILAIVGYLLYSQQKLKNKQLKQEGELKAALAQIETQNKLQEQRLLISRDLHDNIGAQLTFIISSIENLKYFDPIKETLTPRYESIANFTKQTIRELRDTIWAMNSGSVSFENLIGRVHNFIQQGQDSTQVKLEFIQDSDVDLSAKMPSATSIQVLRIVQEAIQNALKYGEAKVIQVLITKDSGSLTFQIKDDGKGFDKEKVQLGNGLSNMQKRADEIGGKLEIKAQIGVGTEVILQLSSGTFS</sequence>
<dbReference type="InterPro" id="IPR011712">
    <property type="entry name" value="Sig_transdc_His_kin_sub3_dim/P"/>
</dbReference>
<reference evidence="12 13" key="1">
    <citation type="submission" date="2019-03" db="EMBL/GenBank/DDBJ databases">
        <title>Algoriphagus sp. nov, a new strain isolated from root system soil of mangrove plant Kandelia.</title>
        <authorList>
            <person name="Yin Q."/>
            <person name="Wang K."/>
            <person name="Song Z."/>
        </authorList>
    </citation>
    <scope>NUCLEOTIDE SEQUENCE [LARGE SCALE GENOMIC DNA]</scope>
    <source>
        <strain evidence="12 13">XY-J91</strain>
    </source>
</reference>
<proteinExistence type="predicted"/>
<evidence type="ECO:0000256" key="9">
    <source>
        <dbReference type="PROSITE-ProRule" id="PRU00339"/>
    </source>
</evidence>
<dbReference type="PANTHER" id="PTHR24421">
    <property type="entry name" value="NITRATE/NITRITE SENSOR PROTEIN NARX-RELATED"/>
    <property type="match status" value="1"/>
</dbReference>
<dbReference type="Pfam" id="PF02518">
    <property type="entry name" value="HATPase_c"/>
    <property type="match status" value="1"/>
</dbReference>
<dbReference type="CDD" id="cd16917">
    <property type="entry name" value="HATPase_UhpB-NarQ-NarX-like"/>
    <property type="match status" value="1"/>
</dbReference>
<evidence type="ECO:0000256" key="5">
    <source>
        <dbReference type="ARBA" id="ARBA00022741"/>
    </source>
</evidence>
<dbReference type="SMART" id="SM00387">
    <property type="entry name" value="HATPase_c"/>
    <property type="match status" value="1"/>
</dbReference>
<evidence type="ECO:0000256" key="8">
    <source>
        <dbReference type="ARBA" id="ARBA00023012"/>
    </source>
</evidence>
<dbReference type="PROSITE" id="PS50005">
    <property type="entry name" value="TPR"/>
    <property type="match status" value="4"/>
</dbReference>
<dbReference type="InterPro" id="IPR019734">
    <property type="entry name" value="TPR_rpt"/>
</dbReference>
<evidence type="ECO:0000256" key="7">
    <source>
        <dbReference type="ARBA" id="ARBA00022840"/>
    </source>
</evidence>
<feature type="domain" description="Histidine kinase" evidence="11">
    <location>
        <begin position="510"/>
        <end position="702"/>
    </location>
</feature>
<feature type="transmembrane region" description="Helical" evidence="10">
    <location>
        <begin position="33"/>
        <end position="53"/>
    </location>
</feature>
<name>A0A4Y9QL75_9BACT</name>
<feature type="repeat" description="TPR" evidence="9">
    <location>
        <begin position="141"/>
        <end position="174"/>
    </location>
</feature>
<dbReference type="Pfam" id="PF13424">
    <property type="entry name" value="TPR_12"/>
    <property type="match status" value="2"/>
</dbReference>
<comment type="caution">
    <text evidence="12">The sequence shown here is derived from an EMBL/GenBank/DDBJ whole genome shotgun (WGS) entry which is preliminary data.</text>
</comment>
<organism evidence="12 13">
    <name type="scientific">Algoriphagus kandeliae</name>
    <dbReference type="NCBI Taxonomy" id="2562278"/>
    <lineage>
        <taxon>Bacteria</taxon>
        <taxon>Pseudomonadati</taxon>
        <taxon>Bacteroidota</taxon>
        <taxon>Cytophagia</taxon>
        <taxon>Cytophagales</taxon>
        <taxon>Cyclobacteriaceae</taxon>
        <taxon>Algoriphagus</taxon>
    </lineage>
</organism>
<comment type="catalytic activity">
    <reaction evidence="1">
        <text>ATP + protein L-histidine = ADP + protein N-phospho-L-histidine.</text>
        <dbReference type="EC" id="2.7.13.3"/>
    </reaction>
</comment>
<feature type="repeat" description="TPR" evidence="9">
    <location>
        <begin position="181"/>
        <end position="214"/>
    </location>
</feature>
<dbReference type="Gene3D" id="3.30.565.10">
    <property type="entry name" value="Histidine kinase-like ATPase, C-terminal domain"/>
    <property type="match status" value="1"/>
</dbReference>
<keyword evidence="13" id="KW-1185">Reference proteome</keyword>
<dbReference type="InterPro" id="IPR005467">
    <property type="entry name" value="His_kinase_dom"/>
</dbReference>
<dbReference type="PROSITE" id="PS50293">
    <property type="entry name" value="TPR_REGION"/>
    <property type="match status" value="1"/>
</dbReference>
<dbReference type="InterPro" id="IPR036890">
    <property type="entry name" value="HATPase_C_sf"/>
</dbReference>
<keyword evidence="6" id="KW-0418">Kinase</keyword>
<dbReference type="EMBL" id="SPSB01000004">
    <property type="protein sequence ID" value="TFV93451.1"/>
    <property type="molecule type" value="Genomic_DNA"/>
</dbReference>
<dbReference type="SMART" id="SM00028">
    <property type="entry name" value="TPR"/>
    <property type="match status" value="5"/>
</dbReference>
<keyword evidence="9" id="KW-0802">TPR repeat</keyword>
<keyword evidence="4" id="KW-0808">Transferase</keyword>
<evidence type="ECO:0000256" key="2">
    <source>
        <dbReference type="ARBA" id="ARBA00012438"/>
    </source>
</evidence>
<dbReference type="Gene3D" id="1.20.5.1930">
    <property type="match status" value="1"/>
</dbReference>
<dbReference type="GO" id="GO:0046983">
    <property type="term" value="F:protein dimerization activity"/>
    <property type="evidence" value="ECO:0007669"/>
    <property type="project" value="InterPro"/>
</dbReference>
<evidence type="ECO:0000259" key="11">
    <source>
        <dbReference type="PROSITE" id="PS50109"/>
    </source>
</evidence>
<evidence type="ECO:0000313" key="12">
    <source>
        <dbReference type="EMBL" id="TFV93451.1"/>
    </source>
</evidence>